<evidence type="ECO:0000313" key="6">
    <source>
        <dbReference type="EMBL" id="ESL07617.1"/>
    </source>
</evidence>
<keyword evidence="3" id="KW-0687">Ribonucleoprotein</keyword>
<evidence type="ECO:0000256" key="2">
    <source>
        <dbReference type="ARBA" id="ARBA00022737"/>
    </source>
</evidence>
<dbReference type="EMBL" id="AUPL01004691">
    <property type="protein sequence ID" value="ESL07617.1"/>
    <property type="molecule type" value="Genomic_DNA"/>
</dbReference>
<keyword evidence="3" id="KW-0689">Ribosomal protein</keyword>
<dbReference type="PANTHER" id="PTHR10971">
    <property type="entry name" value="MRNA EXPORT FACTOR AND BUB3"/>
    <property type="match status" value="1"/>
</dbReference>
<evidence type="ECO:0000313" key="7">
    <source>
        <dbReference type="Proteomes" id="UP000031737"/>
    </source>
</evidence>
<feature type="chain" id="PRO_5001605818" description="Anaphase-promoting complex subunit 4-like WD40 domain-containing protein" evidence="4">
    <location>
        <begin position="17"/>
        <end position="428"/>
    </location>
</feature>
<gene>
    <name evidence="6" type="ORF">TRSC58_04691</name>
</gene>
<dbReference type="PROSITE" id="PS00678">
    <property type="entry name" value="WD_REPEATS_1"/>
    <property type="match status" value="1"/>
</dbReference>
<organism evidence="6 7">
    <name type="scientific">Trypanosoma rangeli SC58</name>
    <dbReference type="NCBI Taxonomy" id="429131"/>
    <lineage>
        <taxon>Eukaryota</taxon>
        <taxon>Discoba</taxon>
        <taxon>Euglenozoa</taxon>
        <taxon>Kinetoplastea</taxon>
        <taxon>Metakinetoplastina</taxon>
        <taxon>Trypanosomatida</taxon>
        <taxon>Trypanosomatidae</taxon>
        <taxon>Trypanosoma</taxon>
        <taxon>Herpetosoma</taxon>
    </lineage>
</organism>
<dbReference type="InterPro" id="IPR024977">
    <property type="entry name" value="Apc4-like_WD40_dom"/>
</dbReference>
<comment type="caution">
    <text evidence="6">The sequence shown here is derived from an EMBL/GenBank/DDBJ whole genome shotgun (WGS) entry which is preliminary data.</text>
</comment>
<evidence type="ECO:0000259" key="5">
    <source>
        <dbReference type="Pfam" id="PF12894"/>
    </source>
</evidence>
<dbReference type="Proteomes" id="UP000031737">
    <property type="component" value="Unassembled WGS sequence"/>
</dbReference>
<dbReference type="VEuPathDB" id="TriTrypDB:TRSC58_04691"/>
<protein>
    <recommendedName>
        <fullName evidence="5">Anaphase-promoting complex subunit 4-like WD40 domain-containing protein</fullName>
    </recommendedName>
</protein>
<evidence type="ECO:0000256" key="4">
    <source>
        <dbReference type="SAM" id="SignalP"/>
    </source>
</evidence>
<dbReference type="Pfam" id="PF12894">
    <property type="entry name" value="ANAPC4_WD40"/>
    <property type="match status" value="1"/>
</dbReference>
<dbReference type="OrthoDB" id="10248252at2759"/>
<evidence type="ECO:0000256" key="3">
    <source>
        <dbReference type="ARBA" id="ARBA00022980"/>
    </source>
</evidence>
<evidence type="ECO:0000256" key="1">
    <source>
        <dbReference type="ARBA" id="ARBA00022574"/>
    </source>
</evidence>
<dbReference type="GO" id="GO:0005840">
    <property type="term" value="C:ribosome"/>
    <property type="evidence" value="ECO:0007669"/>
    <property type="project" value="UniProtKB-KW"/>
</dbReference>
<keyword evidence="7" id="KW-1185">Reference proteome</keyword>
<feature type="domain" description="Anaphase-promoting complex subunit 4-like WD40" evidence="5">
    <location>
        <begin position="246"/>
        <end position="288"/>
    </location>
</feature>
<dbReference type="InterPro" id="IPR001680">
    <property type="entry name" value="WD40_rpt"/>
</dbReference>
<keyword evidence="4" id="KW-0732">Signal</keyword>
<proteinExistence type="predicted"/>
<dbReference type="Gene3D" id="2.130.10.10">
    <property type="entry name" value="YVTN repeat-like/Quinoprotein amine dehydrogenase"/>
    <property type="match status" value="1"/>
</dbReference>
<feature type="signal peptide" evidence="4">
    <location>
        <begin position="1"/>
        <end position="16"/>
    </location>
</feature>
<name>A0A061J2X0_TRYRA</name>
<dbReference type="SMART" id="SM00320">
    <property type="entry name" value="WD40"/>
    <property type="match status" value="4"/>
</dbReference>
<reference evidence="6 7" key="1">
    <citation type="submission" date="2013-07" db="EMBL/GenBank/DDBJ databases">
        <authorList>
            <person name="Stoco P.H."/>
            <person name="Wagner G."/>
            <person name="Gerber A."/>
            <person name="Zaha A."/>
            <person name="Thompson C."/>
            <person name="Bartholomeu D.C."/>
            <person name="Luckemeyer D.D."/>
            <person name="Bahia D."/>
            <person name="Loreto E."/>
            <person name="Prestes E.B."/>
            <person name="Lima F.M."/>
            <person name="Rodrigues-Luiz G."/>
            <person name="Vallejo G.A."/>
            <person name="Filho J.F."/>
            <person name="Monteiro K.M."/>
            <person name="Tyler K.M."/>
            <person name="de Almeida L.G."/>
            <person name="Ortiz M.F."/>
            <person name="Siervo M.A."/>
            <person name="de Moraes M.H."/>
            <person name="Cunha O.L."/>
            <person name="Mendonca-Neto R."/>
            <person name="Silva R."/>
            <person name="Teixeira S.M."/>
            <person name="Murta S.M."/>
            <person name="Sincero T.C."/>
            <person name="Mendes T.A."/>
            <person name="Urmenyi T.P."/>
            <person name="Silva V.G."/>
            <person name="da Rocha W.D."/>
            <person name="Andersson B."/>
            <person name="Romanha A.J."/>
            <person name="Steindel M."/>
            <person name="de Vasconcelos A.T."/>
            <person name="Grisard E.C."/>
        </authorList>
    </citation>
    <scope>NUCLEOTIDE SEQUENCE [LARGE SCALE GENOMIC DNA]</scope>
    <source>
        <strain evidence="6 7">SC58</strain>
    </source>
</reference>
<sequence>MFLLMLCLWCVRVCLLQSPRYCTFVEVFRIYADFVPDDVSYDFHPYRQVYLAVGMSYLTEEEEKERKREEQRRLSRQQIIEHVKKNLIYTAFDVKWVPHSASFAVVGQYPNNQGAISLMQLNKGELCTQCDVKTRMPVKCCTFGHNASNWQSNITLCAGDFAGGLYLWDIERLDTDPIFEVPHAHENIINAVDGAQHTGPPEIASCGRDGCVKVWDVRQSNKPILALNPANPAQARDCWTIRFGNSFDPDERVVAAGYDNGDVKLFDLRTQKMLHEFNVGNGVCDLEFDRPDINMNKLIVSSLEGRVRVYDLRTLHPKLGYAYVEERVSNGTVWCTRALPQNREVFMSGGGGELTLCRYRYPPERTLRDPEGVAKGVAGSVEELNRAKVGDQPIHALDWNLAKEGLLVCASFDQSVRVVLVTKLSLLQ</sequence>
<dbReference type="AlphaFoldDB" id="A0A061J2X0"/>
<dbReference type="SUPFAM" id="SSF50978">
    <property type="entry name" value="WD40 repeat-like"/>
    <property type="match status" value="1"/>
</dbReference>
<keyword evidence="1" id="KW-0853">WD repeat</keyword>
<dbReference type="InterPro" id="IPR019775">
    <property type="entry name" value="WD40_repeat_CS"/>
</dbReference>
<dbReference type="InterPro" id="IPR036322">
    <property type="entry name" value="WD40_repeat_dom_sf"/>
</dbReference>
<accession>A0A061J2X0</accession>
<dbReference type="Pfam" id="PF00400">
    <property type="entry name" value="WD40"/>
    <property type="match status" value="1"/>
</dbReference>
<keyword evidence="2" id="KW-0677">Repeat</keyword>
<dbReference type="InterPro" id="IPR015943">
    <property type="entry name" value="WD40/YVTN_repeat-like_dom_sf"/>
</dbReference>